<dbReference type="InterPro" id="IPR010099">
    <property type="entry name" value="SDR39U1"/>
</dbReference>
<feature type="domain" description="DUF1731" evidence="3">
    <location>
        <begin position="237"/>
        <end position="283"/>
    </location>
</feature>
<feature type="domain" description="NAD-dependent epimerase/dehydratase" evidence="2">
    <location>
        <begin position="5"/>
        <end position="210"/>
    </location>
</feature>
<dbReference type="Proteomes" id="UP000289758">
    <property type="component" value="Unassembled WGS sequence"/>
</dbReference>
<dbReference type="PANTHER" id="PTHR11092">
    <property type="entry name" value="SUGAR NUCLEOTIDE EPIMERASE RELATED"/>
    <property type="match status" value="1"/>
</dbReference>
<accession>A0A4Q1AWA4</accession>
<reference evidence="4 5" key="1">
    <citation type="submission" date="2017-10" db="EMBL/GenBank/DDBJ databases">
        <title>Genomics of the genus Arcobacter.</title>
        <authorList>
            <person name="Perez-Cataluna A."/>
            <person name="Figueras M.J."/>
        </authorList>
    </citation>
    <scope>NUCLEOTIDE SEQUENCE [LARGE SCALE GENOMIC DNA]</scope>
    <source>
        <strain evidence="4 5">CECT 8441</strain>
    </source>
</reference>
<proteinExistence type="inferred from homology"/>
<dbReference type="InterPro" id="IPR036291">
    <property type="entry name" value="NAD(P)-bd_dom_sf"/>
</dbReference>
<dbReference type="InterPro" id="IPR013549">
    <property type="entry name" value="DUF1731"/>
</dbReference>
<dbReference type="Pfam" id="PF08338">
    <property type="entry name" value="DUF1731"/>
    <property type="match status" value="1"/>
</dbReference>
<evidence type="ECO:0000259" key="3">
    <source>
        <dbReference type="Pfam" id="PF08338"/>
    </source>
</evidence>
<evidence type="ECO:0000313" key="5">
    <source>
        <dbReference type="Proteomes" id="UP000289758"/>
    </source>
</evidence>
<dbReference type="NCBIfam" id="TIGR01777">
    <property type="entry name" value="yfcH"/>
    <property type="match status" value="1"/>
</dbReference>
<evidence type="ECO:0000256" key="1">
    <source>
        <dbReference type="ARBA" id="ARBA00009353"/>
    </source>
</evidence>
<evidence type="ECO:0000313" key="4">
    <source>
        <dbReference type="EMBL" id="RXK06719.1"/>
    </source>
</evidence>
<dbReference type="PANTHER" id="PTHR11092:SF0">
    <property type="entry name" value="EPIMERASE FAMILY PROTEIN SDR39U1"/>
    <property type="match status" value="1"/>
</dbReference>
<sequence length="285" mass="31464">MKTVSITGSNGFVGTNLKHFFESLGFKVVGIKREELKDINKLSKIIEDSEIVINLAGANIINRWSESYKKLLYSSRIDTTKALVDAMNTAKQKPKLFISTSAVGIYDNSKCHTEDDAIYAEDFLANVCKDWEYEALEAKKLGIRTAIFRFGIVLGQGGGALEKMLLPFKLGVGGTIGDGSQYFSYIHIEDLVNAYKFLYENEQLDGVFNLCAPNGTTNKGLTKALGKALNRPTIFPVPQFVLNLIFSEGAKVLTDGQCAVPKRLVDSGFKFQFSSIETTIKDIVE</sequence>
<comment type="similarity">
    <text evidence="1">Belongs to the NAD(P)-dependent epimerase/dehydratase family. SDR39U1 subfamily.</text>
</comment>
<protein>
    <submittedName>
        <fullName evidence="4">TIGR01777 family protein</fullName>
    </submittedName>
</protein>
<evidence type="ECO:0000259" key="2">
    <source>
        <dbReference type="Pfam" id="PF01370"/>
    </source>
</evidence>
<dbReference type="CDD" id="cd05242">
    <property type="entry name" value="SDR_a8"/>
    <property type="match status" value="1"/>
</dbReference>
<name>A0A4Q1AWA4_9BACT</name>
<comment type="caution">
    <text evidence="4">The sequence shown here is derived from an EMBL/GenBank/DDBJ whole genome shotgun (WGS) entry which is preliminary data.</text>
</comment>
<dbReference type="RefSeq" id="WP_129086630.1">
    <property type="nucleotide sequence ID" value="NZ_CP053836.1"/>
</dbReference>
<keyword evidence="5" id="KW-1185">Reference proteome</keyword>
<dbReference type="OrthoDB" id="5292533at2"/>
<dbReference type="SUPFAM" id="SSF51735">
    <property type="entry name" value="NAD(P)-binding Rossmann-fold domains"/>
    <property type="match status" value="1"/>
</dbReference>
<dbReference type="EMBL" id="PDKK01000003">
    <property type="protein sequence ID" value="RXK06719.1"/>
    <property type="molecule type" value="Genomic_DNA"/>
</dbReference>
<dbReference type="Gene3D" id="3.40.50.720">
    <property type="entry name" value="NAD(P)-binding Rossmann-like Domain"/>
    <property type="match status" value="1"/>
</dbReference>
<dbReference type="Pfam" id="PF01370">
    <property type="entry name" value="Epimerase"/>
    <property type="match status" value="1"/>
</dbReference>
<organism evidence="4 5">
    <name type="scientific">Halarcobacter ebronensis</name>
    <dbReference type="NCBI Taxonomy" id="1462615"/>
    <lineage>
        <taxon>Bacteria</taxon>
        <taxon>Pseudomonadati</taxon>
        <taxon>Campylobacterota</taxon>
        <taxon>Epsilonproteobacteria</taxon>
        <taxon>Campylobacterales</taxon>
        <taxon>Arcobacteraceae</taxon>
        <taxon>Halarcobacter</taxon>
    </lineage>
</organism>
<dbReference type="InterPro" id="IPR001509">
    <property type="entry name" value="Epimerase_deHydtase"/>
</dbReference>
<dbReference type="AlphaFoldDB" id="A0A4Q1AWA4"/>
<gene>
    <name evidence="4" type="ORF">CRV07_04635</name>
</gene>